<dbReference type="InterPro" id="IPR052156">
    <property type="entry name" value="BCAA_Transport_ATP-bd_LivF"/>
</dbReference>
<sequence>MLILESVHTYYGHIHALKGISLTVNEGEIVTLIGSNGAGKTTTLNTISGVLSARGGAIYLQDSGRNGRSRSAGGRHDSDGDIRLDRLPAHEIARLGVSQSPEGRKIFARLSVQENLAMGAFARTDHDSIRSDLDRVLKLFPRLQERLTQPGGTLSGGEQQMLAIGRALMSSPRILLLDEPSMGLAPILVQQIFQIIREINAQGTTILLVEQNAQAALQVANRGYVLETGNIVLSGAAQDLLADPQVAEAYLGI</sequence>
<feature type="domain" description="ABC transporter" evidence="7">
    <location>
        <begin position="2"/>
        <end position="253"/>
    </location>
</feature>
<dbReference type="SUPFAM" id="SSF52540">
    <property type="entry name" value="P-loop containing nucleoside triphosphate hydrolases"/>
    <property type="match status" value="1"/>
</dbReference>
<dbReference type="SMART" id="SM00382">
    <property type="entry name" value="AAA"/>
    <property type="match status" value="1"/>
</dbReference>
<dbReference type="GO" id="GO:0015658">
    <property type="term" value="F:branched-chain amino acid transmembrane transporter activity"/>
    <property type="evidence" value="ECO:0007669"/>
    <property type="project" value="InterPro"/>
</dbReference>
<dbReference type="PROSITE" id="PS00211">
    <property type="entry name" value="ABC_TRANSPORTER_1"/>
    <property type="match status" value="1"/>
</dbReference>
<gene>
    <name evidence="8" type="ORF">F4Y42_03485</name>
</gene>
<dbReference type="Gene3D" id="3.40.50.300">
    <property type="entry name" value="P-loop containing nucleotide triphosphate hydrolases"/>
    <property type="match status" value="1"/>
</dbReference>
<dbReference type="PANTHER" id="PTHR43820">
    <property type="entry name" value="HIGH-AFFINITY BRANCHED-CHAIN AMINO ACID TRANSPORT ATP-BINDING PROTEIN LIVF"/>
    <property type="match status" value="1"/>
</dbReference>
<evidence type="ECO:0000256" key="3">
    <source>
        <dbReference type="ARBA" id="ARBA00022741"/>
    </source>
</evidence>
<dbReference type="Pfam" id="PF00005">
    <property type="entry name" value="ABC_tran"/>
    <property type="match status" value="1"/>
</dbReference>
<dbReference type="EMBL" id="VXRG01000034">
    <property type="protein sequence ID" value="MXY92491.1"/>
    <property type="molecule type" value="Genomic_DNA"/>
</dbReference>
<dbReference type="InterPro" id="IPR003593">
    <property type="entry name" value="AAA+_ATPase"/>
</dbReference>
<evidence type="ECO:0000256" key="5">
    <source>
        <dbReference type="ARBA" id="ARBA00022970"/>
    </source>
</evidence>
<keyword evidence="3" id="KW-0547">Nucleotide-binding</keyword>
<dbReference type="GO" id="GO:0005524">
    <property type="term" value="F:ATP binding"/>
    <property type="evidence" value="ECO:0007669"/>
    <property type="project" value="UniProtKB-KW"/>
</dbReference>
<feature type="region of interest" description="Disordered" evidence="6">
    <location>
        <begin position="62"/>
        <end position="81"/>
    </location>
</feature>
<dbReference type="InterPro" id="IPR030660">
    <property type="entry name" value="ABC_branched_ATPase_LivF/BraG"/>
</dbReference>
<dbReference type="PANTHER" id="PTHR43820:SF4">
    <property type="entry name" value="HIGH-AFFINITY BRANCHED-CHAIN AMINO ACID TRANSPORT ATP-BINDING PROTEIN LIVF"/>
    <property type="match status" value="1"/>
</dbReference>
<dbReference type="AlphaFoldDB" id="A0A6B0YQM1"/>
<evidence type="ECO:0000256" key="2">
    <source>
        <dbReference type="ARBA" id="ARBA00022448"/>
    </source>
</evidence>
<dbReference type="CDD" id="cd03224">
    <property type="entry name" value="ABC_TM1139_LivF_branched"/>
    <property type="match status" value="1"/>
</dbReference>
<comment type="caution">
    <text evidence="8">The sequence shown here is derived from an EMBL/GenBank/DDBJ whole genome shotgun (WGS) entry which is preliminary data.</text>
</comment>
<dbReference type="InterPro" id="IPR027417">
    <property type="entry name" value="P-loop_NTPase"/>
</dbReference>
<evidence type="ECO:0000259" key="7">
    <source>
        <dbReference type="PROSITE" id="PS50893"/>
    </source>
</evidence>
<proteinExistence type="inferred from homology"/>
<evidence type="ECO:0000256" key="4">
    <source>
        <dbReference type="ARBA" id="ARBA00022840"/>
    </source>
</evidence>
<evidence type="ECO:0000313" key="8">
    <source>
        <dbReference type="EMBL" id="MXY92491.1"/>
    </source>
</evidence>
<keyword evidence="2" id="KW-0813">Transport</keyword>
<organism evidence="8">
    <name type="scientific">Caldilineaceae bacterium SB0664_bin_27</name>
    <dbReference type="NCBI Taxonomy" id="2605260"/>
    <lineage>
        <taxon>Bacteria</taxon>
        <taxon>Bacillati</taxon>
        <taxon>Chloroflexota</taxon>
        <taxon>Caldilineae</taxon>
        <taxon>Caldilineales</taxon>
        <taxon>Caldilineaceae</taxon>
    </lineage>
</organism>
<dbReference type="PROSITE" id="PS50893">
    <property type="entry name" value="ABC_TRANSPORTER_2"/>
    <property type="match status" value="1"/>
</dbReference>
<feature type="compositionally biased region" description="Low complexity" evidence="6">
    <location>
        <begin position="63"/>
        <end position="72"/>
    </location>
</feature>
<dbReference type="InterPro" id="IPR017871">
    <property type="entry name" value="ABC_transporter-like_CS"/>
</dbReference>
<accession>A0A6B0YQM1</accession>
<dbReference type="GO" id="GO:0015807">
    <property type="term" value="P:L-amino acid transport"/>
    <property type="evidence" value="ECO:0007669"/>
    <property type="project" value="TreeGrafter"/>
</dbReference>
<reference evidence="8" key="1">
    <citation type="submission" date="2019-09" db="EMBL/GenBank/DDBJ databases">
        <title>Characterisation of the sponge microbiome using genome-centric metagenomics.</title>
        <authorList>
            <person name="Engelberts J.P."/>
            <person name="Robbins S.J."/>
            <person name="De Goeij J.M."/>
            <person name="Aranda M."/>
            <person name="Bell S.C."/>
            <person name="Webster N.S."/>
        </authorList>
    </citation>
    <scope>NUCLEOTIDE SEQUENCE</scope>
    <source>
        <strain evidence="8">SB0664_bin_27</strain>
    </source>
</reference>
<evidence type="ECO:0000256" key="1">
    <source>
        <dbReference type="ARBA" id="ARBA00005417"/>
    </source>
</evidence>
<protein>
    <submittedName>
        <fullName evidence="8">ABC transporter ATP-binding protein</fullName>
    </submittedName>
</protein>
<comment type="similarity">
    <text evidence="1">Belongs to the ABC transporter superfamily.</text>
</comment>
<keyword evidence="5" id="KW-0029">Amino-acid transport</keyword>
<name>A0A6B0YQM1_9CHLR</name>
<dbReference type="InterPro" id="IPR003439">
    <property type="entry name" value="ABC_transporter-like_ATP-bd"/>
</dbReference>
<dbReference type="GO" id="GO:0016887">
    <property type="term" value="F:ATP hydrolysis activity"/>
    <property type="evidence" value="ECO:0007669"/>
    <property type="project" value="InterPro"/>
</dbReference>
<dbReference type="PIRSF" id="PIRSF039137">
    <property type="entry name" value="ABC_branched_ATPase"/>
    <property type="match status" value="1"/>
</dbReference>
<keyword evidence="4 8" id="KW-0067">ATP-binding</keyword>
<evidence type="ECO:0000256" key="6">
    <source>
        <dbReference type="SAM" id="MobiDB-lite"/>
    </source>
</evidence>